<evidence type="ECO:0000313" key="19">
    <source>
        <dbReference type="Proteomes" id="UP000494246"/>
    </source>
</evidence>
<evidence type="ECO:0000256" key="10">
    <source>
        <dbReference type="ARBA" id="ARBA00037534"/>
    </source>
</evidence>
<evidence type="ECO:0000256" key="2">
    <source>
        <dbReference type="ARBA" id="ARBA00004752"/>
    </source>
</evidence>
<accession>A0A8U0L726</accession>
<evidence type="ECO:0000256" key="16">
    <source>
        <dbReference type="ARBA" id="ARBA00047527"/>
    </source>
</evidence>
<evidence type="ECO:0000256" key="7">
    <source>
        <dbReference type="ARBA" id="ARBA00022984"/>
    </source>
</evidence>
<dbReference type="EC" id="2.5.1.7" evidence="12"/>
<evidence type="ECO:0000256" key="15">
    <source>
        <dbReference type="ARBA" id="ARBA00042842"/>
    </source>
</evidence>
<comment type="subcellular location">
    <subcellularLocation>
        <location evidence="1">Cytoplasm</location>
    </subcellularLocation>
</comment>
<keyword evidence="4" id="KW-0132">Cell division</keyword>
<evidence type="ECO:0000256" key="9">
    <source>
        <dbReference type="ARBA" id="ARBA00023316"/>
    </source>
</evidence>
<dbReference type="PANTHER" id="PTHR43783:SF1">
    <property type="entry name" value="UDP-N-ACETYLGLUCOSAMINE 1-CARBOXYVINYLTRANSFERASE"/>
    <property type="match status" value="1"/>
</dbReference>
<sequence length="442" mass="49412">MEDITLYTSHLNSRATIKIGGYKHVLVSLVSAAVACNCDVTFQNVPDIFDTQQIIQILRSIGKKVDYSESSLTLHSGCITCSDIPKQYSETIHGSIYLFIALVVANKRGSILNSGGCAIGNEKTKSSRPEHHFYEVMEHFGIKVEVASDGRRNGSYDKLAPAVIDIKDFKSNNGISSNLHSGATKAAILCATAVTDGTVEIKHPYLKPDVTELLEFLKLYGFNIQFSHDTIRISHSKSVSGNLTFQIMPDIAEIISFISFAVFNKVDLLLEFEQITKVQQGLRAEFSILSECKVPIEWTEKGLYIPGSIGIRPLPFSIIVTSSSIFSDSQPFFSIMALLSSGESSIKEGIWVSRFKYAEEAQKMGYPYEIQDNTLIIRPWTERRVQEHVDLVATDLRAAFVLMTLAVRYQDITIRDFYHIHRGYENIYEKMKSLGIGFTVSN</sequence>
<evidence type="ECO:0000256" key="13">
    <source>
        <dbReference type="ARBA" id="ARBA00039754"/>
    </source>
</evidence>
<evidence type="ECO:0000313" key="18">
    <source>
        <dbReference type="EMBL" id="VWQ33949.1"/>
    </source>
</evidence>
<keyword evidence="8" id="KW-0131">Cell cycle</keyword>
<comment type="pathway">
    <text evidence="2">Cell wall biogenesis; peptidoglycan biosynthesis.</text>
</comment>
<gene>
    <name evidence="18" type="primary">murA</name>
    <name evidence="18" type="ORF">BIFLH23_00585</name>
</gene>
<evidence type="ECO:0000256" key="14">
    <source>
        <dbReference type="ARBA" id="ARBA00042443"/>
    </source>
</evidence>
<dbReference type="Pfam" id="PF00275">
    <property type="entry name" value="EPSP_synthase"/>
    <property type="match status" value="1"/>
</dbReference>
<comment type="caution">
    <text evidence="18">The sequence shown here is derived from an EMBL/GenBank/DDBJ whole genome shotgun (WGS) entry which is preliminary data.</text>
</comment>
<dbReference type="InterPro" id="IPR001986">
    <property type="entry name" value="Enolpyruvate_Tfrase_dom"/>
</dbReference>
<dbReference type="Gene3D" id="3.65.10.10">
    <property type="entry name" value="Enolpyruvate transferase domain"/>
    <property type="match status" value="2"/>
</dbReference>
<evidence type="ECO:0000256" key="11">
    <source>
        <dbReference type="ARBA" id="ARBA00038367"/>
    </source>
</evidence>
<comment type="function">
    <text evidence="10">Cell wall formation. Adds enolpyruvyl to UDP-N-acetylglucosamine.</text>
</comment>
<keyword evidence="3" id="KW-0963">Cytoplasm</keyword>
<dbReference type="GO" id="GO:0008760">
    <property type="term" value="F:UDP-N-acetylglucosamine 1-carboxyvinyltransferase activity"/>
    <property type="evidence" value="ECO:0007669"/>
    <property type="project" value="UniProtKB-EC"/>
</dbReference>
<dbReference type="RefSeq" id="WP_174772619.1">
    <property type="nucleotide sequence ID" value="NZ_CABWKH010000002.1"/>
</dbReference>
<reference evidence="18 19" key="1">
    <citation type="submission" date="2019-10" db="EMBL/GenBank/DDBJ databases">
        <authorList>
            <consortium name="Melissa Lawson"/>
            <person name="O'neill I."/>
        </authorList>
    </citation>
    <scope>NUCLEOTIDE SEQUENCE [LARGE SCALE GENOMIC DNA]</scope>
    <source>
        <strain evidence="18">LH_23</strain>
    </source>
</reference>
<dbReference type="Proteomes" id="UP000494246">
    <property type="component" value="Unassembled WGS sequence"/>
</dbReference>
<dbReference type="SUPFAM" id="SSF55205">
    <property type="entry name" value="EPT/RTPC-like"/>
    <property type="match status" value="1"/>
</dbReference>
<evidence type="ECO:0000256" key="1">
    <source>
        <dbReference type="ARBA" id="ARBA00004496"/>
    </source>
</evidence>
<keyword evidence="7" id="KW-0573">Peptidoglycan synthesis</keyword>
<evidence type="ECO:0000259" key="17">
    <source>
        <dbReference type="Pfam" id="PF00275"/>
    </source>
</evidence>
<organism evidence="18 19">
    <name type="scientific">Bifidobacterium longum subsp. infantis</name>
    <dbReference type="NCBI Taxonomy" id="1682"/>
    <lineage>
        <taxon>Bacteria</taxon>
        <taxon>Bacillati</taxon>
        <taxon>Actinomycetota</taxon>
        <taxon>Actinomycetes</taxon>
        <taxon>Bifidobacteriales</taxon>
        <taxon>Bifidobacteriaceae</taxon>
        <taxon>Bifidobacterium</taxon>
    </lineage>
</organism>
<dbReference type="GO" id="GO:0009252">
    <property type="term" value="P:peptidoglycan biosynthetic process"/>
    <property type="evidence" value="ECO:0007669"/>
    <property type="project" value="UniProtKB-KW"/>
</dbReference>
<dbReference type="GO" id="GO:0005737">
    <property type="term" value="C:cytoplasm"/>
    <property type="evidence" value="ECO:0007669"/>
    <property type="project" value="UniProtKB-SubCell"/>
</dbReference>
<evidence type="ECO:0000256" key="3">
    <source>
        <dbReference type="ARBA" id="ARBA00022490"/>
    </source>
</evidence>
<feature type="domain" description="Enolpyruvate transferase" evidence="17">
    <location>
        <begin position="15"/>
        <end position="431"/>
    </location>
</feature>
<name>A0A8U0L726_BIFLI</name>
<dbReference type="InterPro" id="IPR013792">
    <property type="entry name" value="RNA3'P_cycl/enolpyr_Trfase_a/b"/>
</dbReference>
<evidence type="ECO:0000256" key="5">
    <source>
        <dbReference type="ARBA" id="ARBA00022679"/>
    </source>
</evidence>
<protein>
    <recommendedName>
        <fullName evidence="13">UDP-N-acetylglucosamine 1-carboxyvinyltransferase</fullName>
        <ecNumber evidence="12">2.5.1.7</ecNumber>
    </recommendedName>
    <alternativeName>
        <fullName evidence="14">Enoylpyruvate transferase</fullName>
    </alternativeName>
    <alternativeName>
        <fullName evidence="15">UDP-N-acetylglucosamine enolpyruvyl transferase</fullName>
    </alternativeName>
</protein>
<keyword evidence="9" id="KW-0961">Cell wall biogenesis/degradation</keyword>
<dbReference type="PANTHER" id="PTHR43783">
    <property type="entry name" value="UDP-N-ACETYLGLUCOSAMINE 1-CARBOXYVINYLTRANSFERASE"/>
    <property type="match status" value="1"/>
</dbReference>
<evidence type="ECO:0000256" key="12">
    <source>
        <dbReference type="ARBA" id="ARBA00039108"/>
    </source>
</evidence>
<dbReference type="AlphaFoldDB" id="A0A8U0L726"/>
<keyword evidence="6" id="KW-0133">Cell shape</keyword>
<evidence type="ECO:0000256" key="6">
    <source>
        <dbReference type="ARBA" id="ARBA00022960"/>
    </source>
</evidence>
<dbReference type="InterPro" id="IPR050068">
    <property type="entry name" value="MurA_subfamily"/>
</dbReference>
<evidence type="ECO:0000256" key="4">
    <source>
        <dbReference type="ARBA" id="ARBA00022618"/>
    </source>
</evidence>
<dbReference type="GO" id="GO:0051301">
    <property type="term" value="P:cell division"/>
    <property type="evidence" value="ECO:0007669"/>
    <property type="project" value="UniProtKB-KW"/>
</dbReference>
<dbReference type="InterPro" id="IPR036968">
    <property type="entry name" value="Enolpyruvate_Tfrase_sf"/>
</dbReference>
<dbReference type="GO" id="GO:0008360">
    <property type="term" value="P:regulation of cell shape"/>
    <property type="evidence" value="ECO:0007669"/>
    <property type="project" value="UniProtKB-KW"/>
</dbReference>
<comment type="catalytic activity">
    <reaction evidence="16">
        <text>phosphoenolpyruvate + UDP-N-acetyl-alpha-D-glucosamine = UDP-N-acetyl-3-O-(1-carboxyvinyl)-alpha-D-glucosamine + phosphate</text>
        <dbReference type="Rhea" id="RHEA:18681"/>
        <dbReference type="ChEBI" id="CHEBI:43474"/>
        <dbReference type="ChEBI" id="CHEBI:57705"/>
        <dbReference type="ChEBI" id="CHEBI:58702"/>
        <dbReference type="ChEBI" id="CHEBI:68483"/>
        <dbReference type="EC" id="2.5.1.7"/>
    </reaction>
</comment>
<comment type="similarity">
    <text evidence="11">Belongs to the EPSP synthase family. MurA subfamily.</text>
</comment>
<proteinExistence type="inferred from homology"/>
<dbReference type="EMBL" id="CABWKH010000002">
    <property type="protein sequence ID" value="VWQ33949.1"/>
    <property type="molecule type" value="Genomic_DNA"/>
</dbReference>
<dbReference type="GO" id="GO:0071555">
    <property type="term" value="P:cell wall organization"/>
    <property type="evidence" value="ECO:0007669"/>
    <property type="project" value="UniProtKB-KW"/>
</dbReference>
<evidence type="ECO:0000256" key="8">
    <source>
        <dbReference type="ARBA" id="ARBA00023306"/>
    </source>
</evidence>
<keyword evidence="5" id="KW-0808">Transferase</keyword>